<evidence type="ECO:0000313" key="4">
    <source>
        <dbReference type="Proteomes" id="UP001597419"/>
    </source>
</evidence>
<dbReference type="Pfam" id="PF12802">
    <property type="entry name" value="MarR_2"/>
    <property type="match status" value="1"/>
</dbReference>
<dbReference type="InterPro" id="IPR000835">
    <property type="entry name" value="HTH_MarR-typ"/>
</dbReference>
<dbReference type="SMART" id="SM00347">
    <property type="entry name" value="HTH_MARR"/>
    <property type="match status" value="1"/>
</dbReference>
<dbReference type="EMBL" id="JBHUKU010000020">
    <property type="protein sequence ID" value="MFD2463016.1"/>
    <property type="molecule type" value="Genomic_DNA"/>
</dbReference>
<dbReference type="RefSeq" id="WP_345392666.1">
    <property type="nucleotide sequence ID" value="NZ_BAABHG010000005.1"/>
</dbReference>
<protein>
    <submittedName>
        <fullName evidence="3">MarR family winged helix-turn-helix transcriptional regulator</fullName>
    </submittedName>
</protein>
<dbReference type="InterPro" id="IPR039422">
    <property type="entry name" value="MarR/SlyA-like"/>
</dbReference>
<dbReference type="InterPro" id="IPR001387">
    <property type="entry name" value="Cro/C1-type_HTH"/>
</dbReference>
<dbReference type="Proteomes" id="UP001597419">
    <property type="component" value="Unassembled WGS sequence"/>
</dbReference>
<gene>
    <name evidence="3" type="ORF">ACFSYJ_30705</name>
</gene>
<proteinExistence type="predicted"/>
<organism evidence="3 4">
    <name type="scientific">Amycolatopsis samaneae</name>
    <dbReference type="NCBI Taxonomy" id="664691"/>
    <lineage>
        <taxon>Bacteria</taxon>
        <taxon>Bacillati</taxon>
        <taxon>Actinomycetota</taxon>
        <taxon>Actinomycetes</taxon>
        <taxon>Pseudonocardiales</taxon>
        <taxon>Pseudonocardiaceae</taxon>
        <taxon>Amycolatopsis</taxon>
    </lineage>
</organism>
<dbReference type="SMART" id="SM00418">
    <property type="entry name" value="HTH_ARSR"/>
    <property type="match status" value="1"/>
</dbReference>
<dbReference type="PROSITE" id="PS50943">
    <property type="entry name" value="HTH_CROC1"/>
    <property type="match status" value="1"/>
</dbReference>
<reference evidence="4" key="1">
    <citation type="journal article" date="2019" name="Int. J. Syst. Evol. Microbiol.">
        <title>The Global Catalogue of Microorganisms (GCM) 10K type strain sequencing project: providing services to taxonomists for standard genome sequencing and annotation.</title>
        <authorList>
            <consortium name="The Broad Institute Genomics Platform"/>
            <consortium name="The Broad Institute Genome Sequencing Center for Infectious Disease"/>
            <person name="Wu L."/>
            <person name="Ma J."/>
        </authorList>
    </citation>
    <scope>NUCLEOTIDE SEQUENCE [LARGE SCALE GENOMIC DNA]</scope>
    <source>
        <strain evidence="4">CGMCC 4.7643</strain>
    </source>
</reference>
<dbReference type="SMART" id="SM00419">
    <property type="entry name" value="HTH_CRP"/>
    <property type="match status" value="1"/>
</dbReference>
<evidence type="ECO:0000259" key="2">
    <source>
        <dbReference type="PROSITE" id="PS50995"/>
    </source>
</evidence>
<keyword evidence="4" id="KW-1185">Reference proteome</keyword>
<accession>A0ABW5GQ53</accession>
<dbReference type="PRINTS" id="PR00598">
    <property type="entry name" value="HTHMARR"/>
</dbReference>
<dbReference type="SUPFAM" id="SSF46785">
    <property type="entry name" value="Winged helix' DNA-binding domain"/>
    <property type="match status" value="1"/>
</dbReference>
<evidence type="ECO:0000313" key="3">
    <source>
        <dbReference type="EMBL" id="MFD2463016.1"/>
    </source>
</evidence>
<comment type="caution">
    <text evidence="3">The sequence shown here is derived from an EMBL/GenBank/DDBJ whole genome shotgun (WGS) entry which is preliminary data.</text>
</comment>
<dbReference type="InterPro" id="IPR036390">
    <property type="entry name" value="WH_DNA-bd_sf"/>
</dbReference>
<feature type="domain" description="HTH marR-type" evidence="2">
    <location>
        <begin position="1"/>
        <end position="113"/>
    </location>
</feature>
<dbReference type="InterPro" id="IPR011991">
    <property type="entry name" value="ArsR-like_HTH"/>
</dbReference>
<name>A0ABW5GQ53_9PSEU</name>
<sequence>MTTEETPGVHALAERINQLIRDPDLTPKELAERIGVSKSAVSQHLTRLEQDDYLAREKSPHDGRVHVFRLRARGESYRQAMRQYEEYLADTYTSRLSPAEMEEIVASLEKLKRAFED</sequence>
<feature type="domain" description="HTH cro/C1-type" evidence="1">
    <location>
        <begin position="16"/>
        <end position="43"/>
    </location>
</feature>
<dbReference type="InterPro" id="IPR012318">
    <property type="entry name" value="HTH_CRP"/>
</dbReference>
<dbReference type="PROSITE" id="PS50995">
    <property type="entry name" value="HTH_MARR_2"/>
    <property type="match status" value="1"/>
</dbReference>
<evidence type="ECO:0000259" key="1">
    <source>
        <dbReference type="PROSITE" id="PS50943"/>
    </source>
</evidence>
<dbReference type="Gene3D" id="1.10.10.10">
    <property type="entry name" value="Winged helix-like DNA-binding domain superfamily/Winged helix DNA-binding domain"/>
    <property type="match status" value="1"/>
</dbReference>
<dbReference type="InterPro" id="IPR001845">
    <property type="entry name" value="HTH_ArsR_DNA-bd_dom"/>
</dbReference>
<dbReference type="InterPro" id="IPR036388">
    <property type="entry name" value="WH-like_DNA-bd_sf"/>
</dbReference>
<dbReference type="CDD" id="cd00090">
    <property type="entry name" value="HTH_ARSR"/>
    <property type="match status" value="1"/>
</dbReference>
<dbReference type="PANTHER" id="PTHR33164">
    <property type="entry name" value="TRANSCRIPTIONAL REGULATOR, MARR FAMILY"/>
    <property type="match status" value="1"/>
</dbReference>
<dbReference type="PANTHER" id="PTHR33164:SF43">
    <property type="entry name" value="HTH-TYPE TRANSCRIPTIONAL REPRESSOR YETL"/>
    <property type="match status" value="1"/>
</dbReference>